<evidence type="ECO:0000313" key="2">
    <source>
        <dbReference type="EMBL" id="MBC5833720.1"/>
    </source>
</evidence>
<comment type="caution">
    <text evidence="2">The sequence shown here is derived from an EMBL/GenBank/DDBJ whole genome shotgun (WGS) entry which is preliminary data.</text>
</comment>
<dbReference type="InterPro" id="IPR025665">
    <property type="entry name" value="Beta-barrel_OMP_2"/>
</dbReference>
<proteinExistence type="predicted"/>
<dbReference type="RefSeq" id="WP_166124957.1">
    <property type="nucleotide sequence ID" value="NZ_JAANOQ010000001.1"/>
</dbReference>
<organism evidence="2 3">
    <name type="scientific">Flavobacterium bernardetii</name>
    <dbReference type="NCBI Taxonomy" id="2813823"/>
    <lineage>
        <taxon>Bacteria</taxon>
        <taxon>Pseudomonadati</taxon>
        <taxon>Bacteroidota</taxon>
        <taxon>Flavobacteriia</taxon>
        <taxon>Flavobacteriales</taxon>
        <taxon>Flavobacteriaceae</taxon>
        <taxon>Flavobacterium</taxon>
    </lineage>
</organism>
<keyword evidence="3" id="KW-1185">Reference proteome</keyword>
<name>A0ABR7IVA7_9FLAO</name>
<dbReference type="EMBL" id="JACRUN010000001">
    <property type="protein sequence ID" value="MBC5833720.1"/>
    <property type="molecule type" value="Genomic_DNA"/>
</dbReference>
<evidence type="ECO:0000313" key="3">
    <source>
        <dbReference type="Proteomes" id="UP000605990"/>
    </source>
</evidence>
<dbReference type="Pfam" id="PF13568">
    <property type="entry name" value="OMP_b-brl_2"/>
    <property type="match status" value="1"/>
</dbReference>
<protein>
    <submittedName>
        <fullName evidence="2">PorT family protein</fullName>
    </submittedName>
</protein>
<feature type="domain" description="Outer membrane protein beta-barrel" evidence="1">
    <location>
        <begin position="20"/>
        <end position="193"/>
    </location>
</feature>
<gene>
    <name evidence="2" type="ORF">H8R27_02355</name>
</gene>
<sequence length="211" mass="23866">MKKALYLFAIILGGITISNAQVTFKPGIRAGVNFSRLTQNDDLNEKYSTITDFYIAGFGELKLSKFYALQPEIGYSREGSKKEYVSVTYNPYDNSNVTQNQTAEFKVQYLTLNLMNKFFIKKAYLQVGPSLDINVSPEKKVSDNNYSYNPYNYNYYANYNDYSAIDVGFVGGFGIDFTKNFGVEARIKKGMVDVYDGQDAITYQVGVTAKF</sequence>
<reference evidence="2 3" key="1">
    <citation type="submission" date="2020-08" db="EMBL/GenBank/DDBJ databases">
        <title>Description of novel Flavobacterium F-408 isolate.</title>
        <authorList>
            <person name="Saticioglu I.B."/>
            <person name="Duman M."/>
            <person name="Altun S."/>
        </authorList>
    </citation>
    <scope>NUCLEOTIDE SEQUENCE [LARGE SCALE GENOMIC DNA]</scope>
    <source>
        <strain evidence="2 3">F-408</strain>
    </source>
</reference>
<dbReference type="Proteomes" id="UP000605990">
    <property type="component" value="Unassembled WGS sequence"/>
</dbReference>
<evidence type="ECO:0000259" key="1">
    <source>
        <dbReference type="Pfam" id="PF13568"/>
    </source>
</evidence>
<accession>A0ABR7IVA7</accession>